<dbReference type="Gene3D" id="1.10.840.10">
    <property type="entry name" value="Ras guanine-nucleotide exchange factors catalytic domain"/>
    <property type="match status" value="1"/>
</dbReference>
<feature type="non-terminal residue" evidence="6">
    <location>
        <position position="1364"/>
    </location>
</feature>
<dbReference type="InterPro" id="IPR036964">
    <property type="entry name" value="RASGEF_cat_dom_sf"/>
</dbReference>
<evidence type="ECO:0000259" key="5">
    <source>
        <dbReference type="PROSITE" id="PS50212"/>
    </source>
</evidence>
<dbReference type="InterPro" id="IPR001895">
    <property type="entry name" value="RASGEF_cat_dom"/>
</dbReference>
<keyword evidence="7" id="KW-1185">Reference proteome</keyword>
<feature type="region of interest" description="Disordered" evidence="3">
    <location>
        <begin position="1327"/>
        <end position="1364"/>
    </location>
</feature>
<feature type="region of interest" description="Disordered" evidence="3">
    <location>
        <begin position="216"/>
        <end position="235"/>
    </location>
</feature>
<dbReference type="PROSITE" id="PS00720">
    <property type="entry name" value="RASGEF"/>
    <property type="match status" value="1"/>
</dbReference>
<feature type="region of interest" description="Disordered" evidence="3">
    <location>
        <begin position="462"/>
        <end position="550"/>
    </location>
</feature>
<feature type="compositionally biased region" description="Low complexity" evidence="3">
    <location>
        <begin position="917"/>
        <end position="937"/>
    </location>
</feature>
<dbReference type="PANTHER" id="PTHR23113">
    <property type="entry name" value="GUANINE NUCLEOTIDE EXCHANGE FACTOR"/>
    <property type="match status" value="1"/>
</dbReference>
<sequence>MPHYDESFFHDDNQNQRRNKRSYRVYKTGLSPLNILESGDVLQTLEERGTSVIKRNIRNIKRRGNRHKPDSCPSHVQNAKYRGHDVLAVRVPRISVFDPNKFYDMRNNNVLPLSSCKSFDNLTFKKTRNSDPNKEKMRTGTSLQNLLCEENLKHFSSPSEECLVTTRVEDVRNSYSVAEARRRPMRRVSRSTAAPGVGVYRQIGDRCADKRNTPESEVCGEAGSGHRGSLRGANKLARRARSFKDDLLERISNMRSPAQAHHPPHLSSAIRSDSIRCYQMSTAPRSPVAGWLNKRTNRLHRRFANNGKRSHSPLSPKLRNMGPKSVATVEEGEVTPAKELERLVKEVTFGLKHFSDVITKRKLEMLPDNGTIVFESIANIHKAIKPYCSRSPPLTGAVRRLCAALAMLIRLCDEVTAVSLRADATNEELDTSAAALSPEHVSTVVKGVTAAVEEVAALAQQHMTRPALSPRPPLVSPRASTQRNSLPDIPLTPKERSLLTGETGTETTGVRASHSSESVLDAPDSPPPKPARPIRKIELAPPLPPKRKSANDNSLLALSIDRLSLQSHSSGSLDSMLNVSNDEDRNTHDSINHDQVFVTPPNSDLVGMCSCNSANEIRASMESHEMHMNNVHAHSNNNRFSNESGFVSVGHSEISTEHSFTSTFSSHHYSSHTDRLASITSDESETPPELPVKTRRNIRADVQQHFPTVEIRQSPVCSLHGDARPHTLADHHPPRPPPLPLKKKHIMAYMEMFGNCSHPPNSVAAPPDMFRHSIHTYNLASAQHTASGTISVQRHQQVQRSIAQSFTVQHFGTAPPALSGSDESVMKTSTGTSPVPPEPPALPPKMNKNKQTTVNSSNELLPPPSPRPSSHNSSIDDSIMNNVSSEELYLSSNSPGKFPLEDELENIVQQPMPSPVPSQRSENNVEANAATAEPNTADSEDIILQTDISQWLLLKTPAKEGPEVRGGHPDALIVLATKATKDFAYQEAFLATYRTWVSPGGLVARLVRRAHHLRSRTHELRSTLALLTRIVADLTMADLDRPLMQEIMEFIYWLVDAEELPIAKALRQILVDKQKQLHFQQTNNRYEYDTPCYGSVSLRRDTLLDFKASELAEQMTLLDAALFVRITTAEVLSWPRDQSEESSPNLTRFTEHFNKMSYWARSRILEQEEAREREKYASKFLKVMKALRKMNNFNSYLALVSALDSPPVRRLGWPRAIVDTLHDHCAIIDSSKSFSAYRNALAETQPPCIPYIGLVLQDLTFVHIGNPDLLPDGSINFTKRWQQYQVMESMKRFHKEQYKFKKNERIQAMFNGFDDVLSEEAMWQVSESIKPRGGRPRNASAPSPPAPAAAPAPAPAPAHAQTAA</sequence>
<dbReference type="InterPro" id="IPR019804">
    <property type="entry name" value="Ras_G-nucl-exch_fac_CS"/>
</dbReference>
<evidence type="ECO:0000313" key="7">
    <source>
        <dbReference type="Proteomes" id="UP000837857"/>
    </source>
</evidence>
<feature type="region of interest" description="Disordered" evidence="3">
    <location>
        <begin position="910"/>
        <end position="939"/>
    </location>
</feature>
<dbReference type="SUPFAM" id="SSF48366">
    <property type="entry name" value="Ras GEF"/>
    <property type="match status" value="1"/>
</dbReference>
<dbReference type="Proteomes" id="UP000837857">
    <property type="component" value="Chromosome 5"/>
</dbReference>
<dbReference type="InterPro" id="IPR008937">
    <property type="entry name" value="Ras-like_GEF"/>
</dbReference>
<proteinExistence type="predicted"/>
<dbReference type="SMART" id="SM00147">
    <property type="entry name" value="RasGEF"/>
    <property type="match status" value="1"/>
</dbReference>
<dbReference type="InterPro" id="IPR000651">
    <property type="entry name" value="Ras-like_Gua-exchang_fac_N"/>
</dbReference>
<dbReference type="Gene3D" id="1.20.870.10">
    <property type="entry name" value="Son of sevenless (SoS) protein Chain: S domain 1"/>
    <property type="match status" value="1"/>
</dbReference>
<feature type="region of interest" description="Disordered" evidence="3">
    <location>
        <begin position="813"/>
        <end position="878"/>
    </location>
</feature>
<protein>
    <recommendedName>
        <fullName evidence="8">Guanine nucleotide-releasing factor 2</fullName>
    </recommendedName>
</protein>
<dbReference type="InterPro" id="IPR023578">
    <property type="entry name" value="Ras_GEF_dom_sf"/>
</dbReference>
<dbReference type="PANTHER" id="PTHR23113:SF224">
    <property type="entry name" value="RAP GUANINE NUCLEOTIDE EXCHANGE FACTOR 1"/>
    <property type="match status" value="1"/>
</dbReference>
<name>A0ABN8IZP4_9NEOP</name>
<feature type="region of interest" description="Disordered" evidence="3">
    <location>
        <begin position="1"/>
        <end position="20"/>
    </location>
</feature>
<organism evidence="6 7">
    <name type="scientific">Iphiclides podalirius</name>
    <name type="common">scarce swallowtail</name>
    <dbReference type="NCBI Taxonomy" id="110791"/>
    <lineage>
        <taxon>Eukaryota</taxon>
        <taxon>Metazoa</taxon>
        <taxon>Ecdysozoa</taxon>
        <taxon>Arthropoda</taxon>
        <taxon>Hexapoda</taxon>
        <taxon>Insecta</taxon>
        <taxon>Pterygota</taxon>
        <taxon>Neoptera</taxon>
        <taxon>Endopterygota</taxon>
        <taxon>Lepidoptera</taxon>
        <taxon>Glossata</taxon>
        <taxon>Ditrysia</taxon>
        <taxon>Papilionoidea</taxon>
        <taxon>Papilionidae</taxon>
        <taxon>Papilioninae</taxon>
        <taxon>Iphiclides</taxon>
    </lineage>
</organism>
<gene>
    <name evidence="6" type="ORF">IPOD504_LOCUS14371</name>
</gene>
<feature type="compositionally biased region" description="Low complexity" evidence="3">
    <location>
        <begin position="500"/>
        <end position="509"/>
    </location>
</feature>
<dbReference type="PROSITE" id="PS50009">
    <property type="entry name" value="RASGEF_CAT"/>
    <property type="match status" value="1"/>
</dbReference>
<evidence type="ECO:0000256" key="1">
    <source>
        <dbReference type="ARBA" id="ARBA00022658"/>
    </source>
</evidence>
<evidence type="ECO:0008006" key="8">
    <source>
        <dbReference type="Google" id="ProtNLM"/>
    </source>
</evidence>
<feature type="domain" description="N-terminal Ras-GEF" evidence="5">
    <location>
        <begin position="960"/>
        <end position="1074"/>
    </location>
</feature>
<dbReference type="Pfam" id="PF00617">
    <property type="entry name" value="RasGEF"/>
    <property type="match status" value="1"/>
</dbReference>
<dbReference type="CDD" id="cd00155">
    <property type="entry name" value="RasGEF"/>
    <property type="match status" value="1"/>
</dbReference>
<accession>A0ABN8IZP4</accession>
<feature type="compositionally biased region" description="Pro residues" evidence="3">
    <location>
        <begin position="1342"/>
        <end position="1356"/>
    </location>
</feature>
<dbReference type="EMBL" id="OW152817">
    <property type="protein sequence ID" value="CAH2068496.1"/>
    <property type="molecule type" value="Genomic_DNA"/>
</dbReference>
<evidence type="ECO:0000256" key="3">
    <source>
        <dbReference type="SAM" id="MobiDB-lite"/>
    </source>
</evidence>
<reference evidence="6" key="1">
    <citation type="submission" date="2022-03" db="EMBL/GenBank/DDBJ databases">
        <authorList>
            <person name="Martin H S."/>
        </authorList>
    </citation>
    <scope>NUCLEOTIDE SEQUENCE</scope>
</reference>
<feature type="domain" description="Ras-GEF" evidence="4">
    <location>
        <begin position="1107"/>
        <end position="1332"/>
    </location>
</feature>
<evidence type="ECO:0000259" key="4">
    <source>
        <dbReference type="PROSITE" id="PS50009"/>
    </source>
</evidence>
<feature type="compositionally biased region" description="Pro residues" evidence="3">
    <location>
        <begin position="834"/>
        <end position="843"/>
    </location>
</feature>
<keyword evidence="1 2" id="KW-0344">Guanine-nucleotide releasing factor</keyword>
<feature type="region of interest" description="Disordered" evidence="3">
    <location>
        <begin position="305"/>
        <end position="325"/>
    </location>
</feature>
<evidence type="ECO:0000256" key="2">
    <source>
        <dbReference type="PROSITE-ProRule" id="PRU00168"/>
    </source>
</evidence>
<evidence type="ECO:0000313" key="6">
    <source>
        <dbReference type="EMBL" id="CAH2068496.1"/>
    </source>
</evidence>
<feature type="compositionally biased region" description="Basic and acidic residues" evidence="3">
    <location>
        <begin position="1"/>
        <end position="15"/>
    </location>
</feature>
<dbReference type="PROSITE" id="PS50212">
    <property type="entry name" value="RASGEF_NTER"/>
    <property type="match status" value="1"/>
</dbReference>